<sequence length="94" mass="10152">MRKSVKVVFALTVSCSVLSIGTDRSGDAGELVHETIGNGAQITEKEGVDGTSAELPTDYLIKGERSKEIIHVTIMSKHASKRLPHSCVNKPKFD</sequence>
<evidence type="ECO:0000256" key="1">
    <source>
        <dbReference type="SAM" id="SignalP"/>
    </source>
</evidence>
<protein>
    <submittedName>
        <fullName evidence="2">Putative secreted protein</fullName>
    </submittedName>
</protein>
<name>A0A147BKS7_IXORI</name>
<feature type="chain" id="PRO_5007542557" evidence="1">
    <location>
        <begin position="20"/>
        <end position="94"/>
    </location>
</feature>
<dbReference type="EMBL" id="GEGO01003995">
    <property type="protein sequence ID" value="JAR91409.1"/>
    <property type="molecule type" value="Transcribed_RNA"/>
</dbReference>
<organism evidence="2">
    <name type="scientific">Ixodes ricinus</name>
    <name type="common">Common tick</name>
    <name type="synonym">Acarus ricinus</name>
    <dbReference type="NCBI Taxonomy" id="34613"/>
    <lineage>
        <taxon>Eukaryota</taxon>
        <taxon>Metazoa</taxon>
        <taxon>Ecdysozoa</taxon>
        <taxon>Arthropoda</taxon>
        <taxon>Chelicerata</taxon>
        <taxon>Arachnida</taxon>
        <taxon>Acari</taxon>
        <taxon>Parasitiformes</taxon>
        <taxon>Ixodida</taxon>
        <taxon>Ixodoidea</taxon>
        <taxon>Ixodidae</taxon>
        <taxon>Ixodinae</taxon>
        <taxon>Ixodes</taxon>
    </lineage>
</organism>
<reference evidence="2" key="1">
    <citation type="journal article" date="2018" name="PLoS Negl. Trop. Dis.">
        <title>Sialome diversity of ticks revealed by RNAseq of single tick salivary glands.</title>
        <authorList>
            <person name="Perner J."/>
            <person name="Kropackova S."/>
            <person name="Kopacek P."/>
            <person name="Ribeiro J.M."/>
        </authorList>
    </citation>
    <scope>NUCLEOTIDE SEQUENCE</scope>
    <source>
        <strain evidence="2">Siblings of single egg batch collected in Ceske Budejovice</strain>
        <tissue evidence="2">Salivary glands</tissue>
    </source>
</reference>
<feature type="signal peptide" evidence="1">
    <location>
        <begin position="1"/>
        <end position="19"/>
    </location>
</feature>
<accession>A0A147BKS7</accession>
<dbReference type="AlphaFoldDB" id="A0A147BKS7"/>
<evidence type="ECO:0000313" key="2">
    <source>
        <dbReference type="EMBL" id="JAR91409.1"/>
    </source>
</evidence>
<proteinExistence type="predicted"/>
<keyword evidence="1" id="KW-0732">Signal</keyword>